<evidence type="ECO:0000256" key="1">
    <source>
        <dbReference type="ARBA" id="ARBA00004123"/>
    </source>
</evidence>
<feature type="compositionally biased region" description="Basic residues" evidence="4">
    <location>
        <begin position="252"/>
        <end position="271"/>
    </location>
</feature>
<name>A0A553NCQ6_TIGCA</name>
<feature type="region of interest" description="Disordered" evidence="4">
    <location>
        <begin position="20"/>
        <end position="50"/>
    </location>
</feature>
<dbReference type="PANTHER" id="PTHR14369">
    <property type="entry name" value="SURFEIT LOCUS PROTEIN 6"/>
    <property type="match status" value="1"/>
</dbReference>
<dbReference type="GO" id="GO:0003677">
    <property type="term" value="F:DNA binding"/>
    <property type="evidence" value="ECO:0007669"/>
    <property type="project" value="TreeGrafter"/>
</dbReference>
<dbReference type="InterPro" id="IPR007019">
    <property type="entry name" value="SURF6"/>
</dbReference>
<dbReference type="STRING" id="6832.A0A553NCQ6"/>
<dbReference type="Proteomes" id="UP000318571">
    <property type="component" value="Chromosome 10"/>
</dbReference>
<evidence type="ECO:0000256" key="4">
    <source>
        <dbReference type="SAM" id="MobiDB-lite"/>
    </source>
</evidence>
<organism evidence="6 7">
    <name type="scientific">Tigriopus californicus</name>
    <name type="common">Marine copepod</name>
    <dbReference type="NCBI Taxonomy" id="6832"/>
    <lineage>
        <taxon>Eukaryota</taxon>
        <taxon>Metazoa</taxon>
        <taxon>Ecdysozoa</taxon>
        <taxon>Arthropoda</taxon>
        <taxon>Crustacea</taxon>
        <taxon>Multicrustacea</taxon>
        <taxon>Hexanauplia</taxon>
        <taxon>Copepoda</taxon>
        <taxon>Harpacticoida</taxon>
        <taxon>Harpacticidae</taxon>
        <taxon>Tigriopus</taxon>
    </lineage>
</organism>
<dbReference type="GO" id="GO:0042274">
    <property type="term" value="P:ribosomal small subunit biogenesis"/>
    <property type="evidence" value="ECO:0007669"/>
    <property type="project" value="TreeGrafter"/>
</dbReference>
<feature type="compositionally biased region" description="Basic residues" evidence="4">
    <location>
        <begin position="215"/>
        <end position="226"/>
    </location>
</feature>
<dbReference type="GO" id="GO:0003723">
    <property type="term" value="F:RNA binding"/>
    <property type="evidence" value="ECO:0007669"/>
    <property type="project" value="TreeGrafter"/>
</dbReference>
<feature type="compositionally biased region" description="Basic residues" evidence="4">
    <location>
        <begin position="112"/>
        <end position="125"/>
    </location>
</feature>
<dbReference type="InterPro" id="IPR029190">
    <property type="entry name" value="Rrp14/SURF6_C"/>
</dbReference>
<reference evidence="6 7" key="1">
    <citation type="journal article" date="2018" name="Nat. Ecol. Evol.">
        <title>Genomic signatures of mitonuclear coevolution across populations of Tigriopus californicus.</title>
        <authorList>
            <person name="Barreto F.S."/>
            <person name="Watson E.T."/>
            <person name="Lima T.G."/>
            <person name="Willett C.S."/>
            <person name="Edmands S."/>
            <person name="Li W."/>
            <person name="Burton R.S."/>
        </authorList>
    </citation>
    <scope>NUCLEOTIDE SEQUENCE [LARGE SCALE GENOMIC DNA]</scope>
    <source>
        <strain evidence="6 7">San Diego</strain>
    </source>
</reference>
<feature type="region of interest" description="Disordered" evidence="4">
    <location>
        <begin position="83"/>
        <end position="146"/>
    </location>
</feature>
<evidence type="ECO:0000259" key="5">
    <source>
        <dbReference type="Pfam" id="PF04935"/>
    </source>
</evidence>
<sequence length="277" mass="31303">MMLEDAFVGRLLSHMYVPQHQGGRKLGSRVFGEAPGLHGDEDDHDSPDMGRMSEAQRRLLFPKLNGRAKSMGELQDRFQKKMAEFQGQRKDKKGKKNNKKETAKLTKVEKRQKAKEKKKLQKRLVKTSTAGQANGSGITPANTKPVYNSEGKVVFSKFDFSEDSAPTSEVKAKISGPGKMDAVKAITDHTAWKSALDKAEGVKVKDDETLLKKTIKKHEQKKKSSKKKWDDRQGQVEQTKANFQKKRSENLKKRKDQVKQTKVKKAAKRGRLVPGFR</sequence>
<accession>A0A553NCQ6</accession>
<comment type="similarity">
    <text evidence="2">Belongs to the SURF6 family.</text>
</comment>
<dbReference type="Pfam" id="PF04935">
    <property type="entry name" value="SURF6"/>
    <property type="match status" value="1"/>
</dbReference>
<dbReference type="GO" id="GO:0042273">
    <property type="term" value="P:ribosomal large subunit biogenesis"/>
    <property type="evidence" value="ECO:0007669"/>
    <property type="project" value="TreeGrafter"/>
</dbReference>
<protein>
    <recommendedName>
        <fullName evidence="5">Ribosomal RNA-processing protein 14/surfeit locus protein 6 C-terminal domain-containing protein</fullName>
    </recommendedName>
</protein>
<dbReference type="AlphaFoldDB" id="A0A553NCQ6"/>
<keyword evidence="3" id="KW-0539">Nucleus</keyword>
<gene>
    <name evidence="6" type="ORF">TCAL_02080</name>
</gene>
<dbReference type="PANTHER" id="PTHR14369:SF0">
    <property type="entry name" value="SURFEIT LOCUS PROTEIN 6"/>
    <property type="match status" value="1"/>
</dbReference>
<evidence type="ECO:0000256" key="2">
    <source>
        <dbReference type="ARBA" id="ARBA00005904"/>
    </source>
</evidence>
<feature type="region of interest" description="Disordered" evidence="4">
    <location>
        <begin position="215"/>
        <end position="277"/>
    </location>
</feature>
<feature type="compositionally biased region" description="Polar residues" evidence="4">
    <location>
        <begin position="127"/>
        <end position="146"/>
    </location>
</feature>
<feature type="domain" description="Ribosomal RNA-processing protein 14/surfeit locus protein 6 C-terminal" evidence="5">
    <location>
        <begin position="181"/>
        <end position="263"/>
    </location>
</feature>
<evidence type="ECO:0000313" key="7">
    <source>
        <dbReference type="Proteomes" id="UP000318571"/>
    </source>
</evidence>
<proteinExistence type="inferred from homology"/>
<evidence type="ECO:0000313" key="6">
    <source>
        <dbReference type="EMBL" id="TRY63188.1"/>
    </source>
</evidence>
<dbReference type="GO" id="GO:0005730">
    <property type="term" value="C:nucleolus"/>
    <property type="evidence" value="ECO:0007669"/>
    <property type="project" value="TreeGrafter"/>
</dbReference>
<comment type="subcellular location">
    <subcellularLocation>
        <location evidence="1">Nucleus</location>
    </subcellularLocation>
</comment>
<dbReference type="OMA" id="QWENRIS"/>
<keyword evidence="7" id="KW-1185">Reference proteome</keyword>
<evidence type="ECO:0000256" key="3">
    <source>
        <dbReference type="ARBA" id="ARBA00023242"/>
    </source>
</evidence>
<comment type="caution">
    <text evidence="6">The sequence shown here is derived from an EMBL/GenBank/DDBJ whole genome shotgun (WGS) entry which is preliminary data.</text>
</comment>
<feature type="compositionally biased region" description="Basic and acidic residues" evidence="4">
    <location>
        <begin position="99"/>
        <end position="111"/>
    </location>
</feature>
<dbReference type="EMBL" id="VCGU01000458">
    <property type="protein sequence ID" value="TRY63188.1"/>
    <property type="molecule type" value="Genomic_DNA"/>
</dbReference>